<evidence type="ECO:0000313" key="9">
    <source>
        <dbReference type="Proteomes" id="UP001239445"/>
    </source>
</evidence>
<keyword evidence="3 6" id="KW-0812">Transmembrane</keyword>
<dbReference type="Proteomes" id="UP001239445">
    <property type="component" value="Unassembled WGS sequence"/>
</dbReference>
<evidence type="ECO:0000256" key="4">
    <source>
        <dbReference type="ARBA" id="ARBA00022989"/>
    </source>
</evidence>
<organism evidence="8 9">
    <name type="scientific">Echria macrotheca</name>
    <dbReference type="NCBI Taxonomy" id="438768"/>
    <lineage>
        <taxon>Eukaryota</taxon>
        <taxon>Fungi</taxon>
        <taxon>Dikarya</taxon>
        <taxon>Ascomycota</taxon>
        <taxon>Pezizomycotina</taxon>
        <taxon>Sordariomycetes</taxon>
        <taxon>Sordariomycetidae</taxon>
        <taxon>Sordariales</taxon>
        <taxon>Schizotheciaceae</taxon>
        <taxon>Echria</taxon>
    </lineage>
</organism>
<comment type="similarity">
    <text evidence="2">Belongs to the TMEM86 family.</text>
</comment>
<dbReference type="PANTHER" id="PTHR31885:SF6">
    <property type="entry name" value="GH04784P"/>
    <property type="match status" value="1"/>
</dbReference>
<comment type="subcellular location">
    <subcellularLocation>
        <location evidence="1">Membrane</location>
        <topology evidence="1">Multi-pass membrane protein</topology>
    </subcellularLocation>
</comment>
<dbReference type="EMBL" id="MU839841">
    <property type="protein sequence ID" value="KAK1751788.1"/>
    <property type="molecule type" value="Genomic_DNA"/>
</dbReference>
<evidence type="ECO:0000256" key="6">
    <source>
        <dbReference type="SAM" id="Phobius"/>
    </source>
</evidence>
<keyword evidence="5 6" id="KW-0472">Membrane</keyword>
<dbReference type="GO" id="GO:0016020">
    <property type="term" value="C:membrane"/>
    <property type="evidence" value="ECO:0007669"/>
    <property type="project" value="UniProtKB-SubCell"/>
</dbReference>
<dbReference type="Pfam" id="PF07947">
    <property type="entry name" value="YhhN"/>
    <property type="match status" value="1"/>
</dbReference>
<evidence type="ECO:0000313" key="8">
    <source>
        <dbReference type="EMBL" id="KAK1751788.1"/>
    </source>
</evidence>
<name>A0AAJ0B7G2_9PEZI</name>
<feature type="chain" id="PRO_5042599528" evidence="7">
    <location>
        <begin position="21"/>
        <end position="226"/>
    </location>
</feature>
<feature type="transmembrane region" description="Helical" evidence="6">
    <location>
        <begin position="152"/>
        <end position="170"/>
    </location>
</feature>
<reference evidence="8" key="1">
    <citation type="submission" date="2023-06" db="EMBL/GenBank/DDBJ databases">
        <title>Genome-scale phylogeny and comparative genomics of the fungal order Sordariales.</title>
        <authorList>
            <consortium name="Lawrence Berkeley National Laboratory"/>
            <person name="Hensen N."/>
            <person name="Bonometti L."/>
            <person name="Westerberg I."/>
            <person name="Brannstrom I.O."/>
            <person name="Guillou S."/>
            <person name="Cros-Aarteil S."/>
            <person name="Calhoun S."/>
            <person name="Haridas S."/>
            <person name="Kuo A."/>
            <person name="Mondo S."/>
            <person name="Pangilinan J."/>
            <person name="Riley R."/>
            <person name="Labutti K."/>
            <person name="Andreopoulos B."/>
            <person name="Lipzen A."/>
            <person name="Chen C."/>
            <person name="Yanf M."/>
            <person name="Daum C."/>
            <person name="Ng V."/>
            <person name="Clum A."/>
            <person name="Steindorff A."/>
            <person name="Ohm R."/>
            <person name="Martin F."/>
            <person name="Silar P."/>
            <person name="Natvig D."/>
            <person name="Lalanne C."/>
            <person name="Gautier V."/>
            <person name="Ament-Velasquez S.L."/>
            <person name="Kruys A."/>
            <person name="Hutchinson M.I."/>
            <person name="Powell A.J."/>
            <person name="Barry K."/>
            <person name="Miller A.N."/>
            <person name="Grigoriev I.V."/>
            <person name="Debuchy R."/>
            <person name="Gladieux P."/>
            <person name="Thoren M.H."/>
            <person name="Johannesson H."/>
        </authorList>
    </citation>
    <scope>NUCLEOTIDE SEQUENCE</scope>
    <source>
        <strain evidence="8">PSN4</strain>
    </source>
</reference>
<gene>
    <name evidence="8" type="ORF">QBC47DRAFT_391043</name>
</gene>
<evidence type="ECO:0000256" key="3">
    <source>
        <dbReference type="ARBA" id="ARBA00022692"/>
    </source>
</evidence>
<dbReference type="InterPro" id="IPR012506">
    <property type="entry name" value="TMEM86B-like"/>
</dbReference>
<feature type="transmembrane region" description="Helical" evidence="6">
    <location>
        <begin position="206"/>
        <end position="225"/>
    </location>
</feature>
<accession>A0AAJ0B7G2</accession>
<dbReference type="GO" id="GO:0016787">
    <property type="term" value="F:hydrolase activity"/>
    <property type="evidence" value="ECO:0007669"/>
    <property type="project" value="TreeGrafter"/>
</dbReference>
<feature type="signal peptide" evidence="7">
    <location>
        <begin position="1"/>
        <end position="20"/>
    </location>
</feature>
<keyword evidence="4 6" id="KW-1133">Transmembrane helix</keyword>
<evidence type="ECO:0000256" key="2">
    <source>
        <dbReference type="ARBA" id="ARBA00007375"/>
    </source>
</evidence>
<dbReference type="AlphaFoldDB" id="A0AAJ0B7G2"/>
<feature type="transmembrane region" description="Helical" evidence="6">
    <location>
        <begin position="120"/>
        <end position="140"/>
    </location>
</feature>
<evidence type="ECO:0000256" key="1">
    <source>
        <dbReference type="ARBA" id="ARBA00004141"/>
    </source>
</evidence>
<keyword evidence="7" id="KW-0732">Signal</keyword>
<evidence type="ECO:0000256" key="5">
    <source>
        <dbReference type="ARBA" id="ARBA00023136"/>
    </source>
</evidence>
<comment type="caution">
    <text evidence="8">The sequence shown here is derived from an EMBL/GenBank/DDBJ whole genome shotgun (WGS) entry which is preliminary data.</text>
</comment>
<protein>
    <submittedName>
        <fullName evidence="8">YhhN-like protein</fullName>
    </submittedName>
</protein>
<proteinExistence type="inferred from homology"/>
<sequence length="226" mass="24299">MSSLETIILTLSLATSLSYTLTHRHPPGSPLRIATKTASTTLLAIHAHLHPSSPSLLSYALSLSSLGDFLLALPDSDTTFTLGLSSFLAAHILYIRLFSSSAHSGLQSALAHVFLSDDNTWKPATATVLGLFMIGMVVVLMPRLPRDLRIPVLVYSVAIYGMSVTALGLGDDKSKVVVGALMFTASDAILAMDRFLVDGTSSHKRWMGYAVWVLYYSGQVLITLGF</sequence>
<dbReference type="PANTHER" id="PTHR31885">
    <property type="entry name" value="GH04784P"/>
    <property type="match status" value="1"/>
</dbReference>
<evidence type="ECO:0000256" key="7">
    <source>
        <dbReference type="SAM" id="SignalP"/>
    </source>
</evidence>
<keyword evidence="9" id="KW-1185">Reference proteome</keyword>